<name>A0A679FTK2_9BACL</name>
<dbReference type="EMBL" id="AP022557">
    <property type="protein sequence ID" value="BBW97975.1"/>
    <property type="molecule type" value="Genomic_DNA"/>
</dbReference>
<sequence length="77" mass="8743">MELFFDHINGNLLLRGIELGISILMGCHGSSFLQSTADCSIIMKKGYILVNLKINKTELDLYDFVSFEFLVGISEYY</sequence>
<reference evidence="2" key="1">
    <citation type="journal article" date="2020" name="Microbiol. Resour. Announc.">
        <title>Complete Genome Sequence of Geobacillus sp. Strain E55-1, Isolated from Mine Geyser in Japan.</title>
        <authorList>
            <person name="Miyazaki K."/>
            <person name="Hase E."/>
            <person name="Tokito N."/>
        </authorList>
    </citation>
    <scope>NUCLEOTIDE SEQUENCE [LARGE SCALE GENOMIC DNA]</scope>
    <source>
        <strain evidence="2">E55-1</strain>
    </source>
</reference>
<evidence type="ECO:0000313" key="1">
    <source>
        <dbReference type="EMBL" id="BBW97975.1"/>
    </source>
</evidence>
<protein>
    <submittedName>
        <fullName evidence="1">Uncharacterized protein</fullName>
    </submittedName>
</protein>
<dbReference type="RefSeq" id="WP_033842820.1">
    <property type="nucleotide sequence ID" value="NZ_AP022557.1"/>
</dbReference>
<accession>A0A679FTK2</accession>
<gene>
    <name evidence="1" type="ORF">GsuE55_28080</name>
</gene>
<dbReference type="Proteomes" id="UP000501421">
    <property type="component" value="Chromosome"/>
</dbReference>
<keyword evidence="2" id="KW-1185">Reference proteome</keyword>
<dbReference type="AlphaFoldDB" id="A0A679FTK2"/>
<organism evidence="1 2">
    <name type="scientific">Geobacillus subterraneus</name>
    <dbReference type="NCBI Taxonomy" id="129338"/>
    <lineage>
        <taxon>Bacteria</taxon>
        <taxon>Bacillati</taxon>
        <taxon>Bacillota</taxon>
        <taxon>Bacilli</taxon>
        <taxon>Bacillales</taxon>
        <taxon>Anoxybacillaceae</taxon>
        <taxon>Geobacillus</taxon>
    </lineage>
</organism>
<proteinExistence type="predicted"/>
<evidence type="ECO:0000313" key="2">
    <source>
        <dbReference type="Proteomes" id="UP000501421"/>
    </source>
</evidence>